<dbReference type="Proteomes" id="UP000317648">
    <property type="component" value="Chromosome"/>
</dbReference>
<reference evidence="2 3" key="1">
    <citation type="submission" date="2019-02" db="EMBL/GenBank/DDBJ databases">
        <title>Deep-cultivation of Planctomycetes and their phenomic and genomic characterization uncovers novel biology.</title>
        <authorList>
            <person name="Wiegand S."/>
            <person name="Jogler M."/>
            <person name="Boedeker C."/>
            <person name="Pinto D."/>
            <person name="Vollmers J."/>
            <person name="Rivas-Marin E."/>
            <person name="Kohn T."/>
            <person name="Peeters S.H."/>
            <person name="Heuer A."/>
            <person name="Rast P."/>
            <person name="Oberbeckmann S."/>
            <person name="Bunk B."/>
            <person name="Jeske O."/>
            <person name="Meyerdierks A."/>
            <person name="Storesund J.E."/>
            <person name="Kallscheuer N."/>
            <person name="Luecker S."/>
            <person name="Lage O.M."/>
            <person name="Pohl T."/>
            <person name="Merkel B.J."/>
            <person name="Hornburger P."/>
            <person name="Mueller R.-W."/>
            <person name="Bruemmer F."/>
            <person name="Labrenz M."/>
            <person name="Spormann A.M."/>
            <person name="Op den Camp H."/>
            <person name="Overmann J."/>
            <person name="Amann R."/>
            <person name="Jetten M.S.M."/>
            <person name="Mascher T."/>
            <person name="Medema M.H."/>
            <person name="Devos D.P."/>
            <person name="Kaster A.-K."/>
            <person name="Ovreas L."/>
            <person name="Rohde M."/>
            <person name="Galperin M.Y."/>
            <person name="Jogler C."/>
        </authorList>
    </citation>
    <scope>NUCLEOTIDE SEQUENCE [LARGE SCALE GENOMIC DNA]</scope>
    <source>
        <strain evidence="2 3">Pla85_3_4</strain>
    </source>
</reference>
<feature type="region of interest" description="Disordered" evidence="1">
    <location>
        <begin position="1"/>
        <end position="65"/>
    </location>
</feature>
<organism evidence="2 3">
    <name type="scientific">Lignipirellula cremea</name>
    <dbReference type="NCBI Taxonomy" id="2528010"/>
    <lineage>
        <taxon>Bacteria</taxon>
        <taxon>Pseudomonadati</taxon>
        <taxon>Planctomycetota</taxon>
        <taxon>Planctomycetia</taxon>
        <taxon>Pirellulales</taxon>
        <taxon>Pirellulaceae</taxon>
        <taxon>Lignipirellula</taxon>
    </lineage>
</organism>
<dbReference type="EMBL" id="CP036433">
    <property type="protein sequence ID" value="QDU97057.1"/>
    <property type="molecule type" value="Genomic_DNA"/>
</dbReference>
<keyword evidence="3" id="KW-1185">Reference proteome</keyword>
<feature type="region of interest" description="Disordered" evidence="1">
    <location>
        <begin position="136"/>
        <end position="193"/>
    </location>
</feature>
<name>A0A518DYY1_9BACT</name>
<protein>
    <submittedName>
        <fullName evidence="2">Uncharacterized protein</fullName>
    </submittedName>
</protein>
<feature type="compositionally biased region" description="Polar residues" evidence="1">
    <location>
        <begin position="136"/>
        <end position="161"/>
    </location>
</feature>
<feature type="compositionally biased region" description="Low complexity" evidence="1">
    <location>
        <begin position="165"/>
        <end position="184"/>
    </location>
</feature>
<feature type="compositionally biased region" description="Basic residues" evidence="1">
    <location>
        <begin position="1"/>
        <end position="11"/>
    </location>
</feature>
<proteinExistence type="predicted"/>
<dbReference type="AlphaFoldDB" id="A0A518DYY1"/>
<evidence type="ECO:0000313" key="3">
    <source>
        <dbReference type="Proteomes" id="UP000317648"/>
    </source>
</evidence>
<accession>A0A518DYY1</accession>
<evidence type="ECO:0000313" key="2">
    <source>
        <dbReference type="EMBL" id="QDU97057.1"/>
    </source>
</evidence>
<dbReference type="KEGG" id="lcre:Pla8534_48830"/>
<evidence type="ECO:0000256" key="1">
    <source>
        <dbReference type="SAM" id="MobiDB-lite"/>
    </source>
</evidence>
<sequence length="193" mass="21202">MPARLRRHSRPHLGGGSLLLPAKQRKADSDLFSSPFKLPAAPPQNRAHPSPLPAQPHKKHQQAANHGSLLKFAEHREKDNSRQGFIVLHESSRTKLTFAPRKYAFFHKVKDDCPASALLPTVNPYQPAIRRTSLIPNHQQRTKNNNYPLLSPRYSTSTTSLRRAGGNSVSSGEAGVSSSSVSTVKPNRATPLA</sequence>
<gene>
    <name evidence="2" type="ORF">Pla8534_48830</name>
</gene>